<dbReference type="PANTHER" id="PTHR11267">
    <property type="entry name" value="T-BOX PROTEIN-RELATED"/>
    <property type="match status" value="1"/>
</dbReference>
<evidence type="ECO:0000256" key="3">
    <source>
        <dbReference type="ARBA" id="ARBA00023015"/>
    </source>
</evidence>
<dbReference type="InterPro" id="IPR036960">
    <property type="entry name" value="T-box_sf"/>
</dbReference>
<evidence type="ECO:0000256" key="4">
    <source>
        <dbReference type="ARBA" id="ARBA00023125"/>
    </source>
</evidence>
<keyword evidence="5" id="KW-0804">Transcription</keyword>
<dbReference type="PROSITE" id="PS01283">
    <property type="entry name" value="TBOX_1"/>
    <property type="match status" value="1"/>
</dbReference>
<evidence type="ECO:0000256" key="1">
    <source>
        <dbReference type="ARBA" id="ARBA00004123"/>
    </source>
</evidence>
<evidence type="ECO:0000256" key="7">
    <source>
        <dbReference type="PROSITE-ProRule" id="PRU00201"/>
    </source>
</evidence>
<dbReference type="Proteomes" id="UP001557470">
    <property type="component" value="Unassembled WGS sequence"/>
</dbReference>
<sequence>MLEMYPSLALGPQRDCYYREREPPNHMALYPSSCDMAARAMPPHLLAPPPVPSEHASKGKQDSVKLELENSSLWKQFNSIGTEMIITKKGRRMFPQLKVKLSGLNPTLRYILLLDMVPVDASRYRFQGDAWQVVGGAEARLPDRVFIHPDSPATGAHWQSRNISFHRAKLTNNTLDTQGYIILHSLHRYQPRVHVIEARDVLRWGGGQYSFIFPETQFLTVTAYQNNKITELKIKSNPFAKGFRDDGMNSKRQRDVRQKRKLSEPLDIVSCDPCDSTELLPQSSELHCLALASLPNLPENICGYSSDSPIQESSPPEQQQPALDLLGQAFIASQMTDIVADIDTDMSDGQQDESGNKVADGLMDGSIHLPSYNEAYSNAPLSSTSFDSTPTLSLCPPILPTHLPPSPPPPPLRITPPPSTLLPPPYLPPSSLRPPLLLQFSQRSSPTLIYPLPPPPQAPPSADSYHSIPPSELRRDLASPCMSADVAFSTLSPSSCQTVQLDHTMLPDPNQAVQVSPVCNQAAPLLGFNPTAYPYTDPPACSNVSQSHLPSLTDFSGHSAPQSHPSLSYPLPPHAALSSLSRPTSLTFPASVQTWPPPNVSSNGIRPSLAIPGAAQVQAASFPLSSFPHPQSSLPNSAYQPSPGSAVPSASFPSFQHSVSSHIPPSLTNHSLASTAYPQNQTTAPSSYPPTSPVEIGSFAQFNPGAAYLPEMVLHHPSLLPPLGPSHLTSSSPPALYPPFASYPLRLCQDPRSSFPIPLRHMYRQHQHGHAHPQGSYLDMSGRAVF</sequence>
<feature type="compositionally biased region" description="Polar residues" evidence="8">
    <location>
        <begin position="628"/>
        <end position="643"/>
    </location>
</feature>
<evidence type="ECO:0000256" key="6">
    <source>
        <dbReference type="ARBA" id="ARBA00023242"/>
    </source>
</evidence>
<dbReference type="InterPro" id="IPR001699">
    <property type="entry name" value="TF_T-box"/>
</dbReference>
<dbReference type="GO" id="GO:0005634">
    <property type="term" value="C:nucleus"/>
    <property type="evidence" value="ECO:0007669"/>
    <property type="project" value="UniProtKB-SubCell"/>
</dbReference>
<keyword evidence="11" id="KW-1185">Reference proteome</keyword>
<feature type="region of interest" description="Disordered" evidence="8">
    <location>
        <begin position="626"/>
        <end position="653"/>
    </location>
</feature>
<evidence type="ECO:0000313" key="10">
    <source>
        <dbReference type="EMBL" id="KAL0984511.1"/>
    </source>
</evidence>
<dbReference type="SUPFAM" id="SSF49417">
    <property type="entry name" value="p53-like transcription factors"/>
    <property type="match status" value="1"/>
</dbReference>
<dbReference type="InterPro" id="IPR018186">
    <property type="entry name" value="TF_T-box_CS"/>
</dbReference>
<feature type="compositionally biased region" description="Polar residues" evidence="8">
    <location>
        <begin position="552"/>
        <end position="562"/>
    </location>
</feature>
<organism evidence="10 11">
    <name type="scientific">Umbra pygmaea</name>
    <name type="common">Eastern mudminnow</name>
    <dbReference type="NCBI Taxonomy" id="75934"/>
    <lineage>
        <taxon>Eukaryota</taxon>
        <taxon>Metazoa</taxon>
        <taxon>Chordata</taxon>
        <taxon>Craniata</taxon>
        <taxon>Vertebrata</taxon>
        <taxon>Euteleostomi</taxon>
        <taxon>Actinopterygii</taxon>
        <taxon>Neopterygii</taxon>
        <taxon>Teleostei</taxon>
        <taxon>Protacanthopterygii</taxon>
        <taxon>Esociformes</taxon>
        <taxon>Umbridae</taxon>
        <taxon>Umbra</taxon>
    </lineage>
</organism>
<keyword evidence="6 7" id="KW-0539">Nucleus</keyword>
<keyword evidence="3" id="KW-0805">Transcription regulation</keyword>
<evidence type="ECO:0000256" key="8">
    <source>
        <dbReference type="SAM" id="MobiDB-lite"/>
    </source>
</evidence>
<gene>
    <name evidence="10" type="ORF">UPYG_G00142430</name>
</gene>
<dbReference type="AlphaFoldDB" id="A0ABD0WVM8"/>
<accession>A0ABD0WVM8</accession>
<evidence type="ECO:0000256" key="2">
    <source>
        <dbReference type="ARBA" id="ARBA00022473"/>
    </source>
</evidence>
<dbReference type="PANTHER" id="PTHR11267:SF197">
    <property type="entry name" value="T-BOX TRANSCRIPTION FACTOR TBX6"/>
    <property type="match status" value="1"/>
</dbReference>
<dbReference type="SMART" id="SM00425">
    <property type="entry name" value="TBOX"/>
    <property type="match status" value="1"/>
</dbReference>
<comment type="caution">
    <text evidence="10">The sequence shown here is derived from an EMBL/GenBank/DDBJ whole genome shotgun (WGS) entry which is preliminary data.</text>
</comment>
<dbReference type="InterPro" id="IPR046360">
    <property type="entry name" value="T-box_DNA-bd"/>
</dbReference>
<feature type="domain" description="T-box" evidence="9">
    <location>
        <begin position="68"/>
        <end position="245"/>
    </location>
</feature>
<dbReference type="PROSITE" id="PS50252">
    <property type="entry name" value="TBOX_3"/>
    <property type="match status" value="1"/>
</dbReference>
<dbReference type="FunFam" id="2.60.40.820:FF:000010">
    <property type="entry name" value="T-box transcription factor TBX6"/>
    <property type="match status" value="1"/>
</dbReference>
<dbReference type="PRINTS" id="PR00937">
    <property type="entry name" value="TBOX"/>
</dbReference>
<dbReference type="GO" id="GO:0003677">
    <property type="term" value="F:DNA binding"/>
    <property type="evidence" value="ECO:0007669"/>
    <property type="project" value="UniProtKB-UniRule"/>
</dbReference>
<proteinExistence type="predicted"/>
<reference evidence="10 11" key="1">
    <citation type="submission" date="2024-06" db="EMBL/GenBank/DDBJ databases">
        <authorList>
            <person name="Pan Q."/>
            <person name="Wen M."/>
            <person name="Jouanno E."/>
            <person name="Zahm M."/>
            <person name="Klopp C."/>
            <person name="Cabau C."/>
            <person name="Louis A."/>
            <person name="Berthelot C."/>
            <person name="Parey E."/>
            <person name="Roest Crollius H."/>
            <person name="Montfort J."/>
            <person name="Robinson-Rechavi M."/>
            <person name="Bouchez O."/>
            <person name="Lampietro C."/>
            <person name="Lopez Roques C."/>
            <person name="Donnadieu C."/>
            <person name="Postlethwait J."/>
            <person name="Bobe J."/>
            <person name="Verreycken H."/>
            <person name="Guiguen Y."/>
        </authorList>
    </citation>
    <scope>NUCLEOTIDE SEQUENCE [LARGE SCALE GENOMIC DNA]</scope>
    <source>
        <strain evidence="10">Up_M1</strain>
        <tissue evidence="10">Testis</tissue>
    </source>
</reference>
<comment type="caution">
    <text evidence="7">Lacks conserved residue(s) required for the propagation of feature annotation.</text>
</comment>
<feature type="region of interest" description="Disordered" evidence="8">
    <location>
        <begin position="447"/>
        <end position="470"/>
    </location>
</feature>
<dbReference type="Gene3D" id="2.60.40.820">
    <property type="entry name" value="Transcription factor, T-box"/>
    <property type="match status" value="1"/>
</dbReference>
<keyword evidence="2" id="KW-0217">Developmental protein</keyword>
<dbReference type="Pfam" id="PF00907">
    <property type="entry name" value="T-box"/>
    <property type="match status" value="1"/>
</dbReference>
<evidence type="ECO:0000259" key="9">
    <source>
        <dbReference type="PROSITE" id="PS50252"/>
    </source>
</evidence>
<comment type="subcellular location">
    <subcellularLocation>
        <location evidence="1 7">Nucleus</location>
    </subcellularLocation>
</comment>
<dbReference type="InterPro" id="IPR008967">
    <property type="entry name" value="p53-like_TF_DNA-bd_sf"/>
</dbReference>
<feature type="region of interest" description="Disordered" evidence="8">
    <location>
        <begin position="552"/>
        <end position="571"/>
    </location>
</feature>
<feature type="region of interest" description="Disordered" evidence="8">
    <location>
        <begin position="43"/>
        <end position="62"/>
    </location>
</feature>
<name>A0ABD0WVM8_UMBPY</name>
<feature type="region of interest" description="Disordered" evidence="8">
    <location>
        <begin position="397"/>
        <end position="428"/>
    </location>
</feature>
<dbReference type="EMBL" id="JAGEUA010000004">
    <property type="protein sequence ID" value="KAL0984511.1"/>
    <property type="molecule type" value="Genomic_DNA"/>
</dbReference>
<evidence type="ECO:0000313" key="11">
    <source>
        <dbReference type="Proteomes" id="UP001557470"/>
    </source>
</evidence>
<protein>
    <recommendedName>
        <fullName evidence="9">T-box domain-containing protein</fullName>
    </recommendedName>
</protein>
<evidence type="ECO:0000256" key="5">
    <source>
        <dbReference type="ARBA" id="ARBA00023163"/>
    </source>
</evidence>
<keyword evidence="4 7" id="KW-0238">DNA-binding</keyword>